<protein>
    <submittedName>
        <fullName evidence="2">Uncharacterized protein</fullName>
    </submittedName>
</protein>
<organism evidence="2 3">
    <name type="scientific">Babesia gibsoni</name>
    <dbReference type="NCBI Taxonomy" id="33632"/>
    <lineage>
        <taxon>Eukaryota</taxon>
        <taxon>Sar</taxon>
        <taxon>Alveolata</taxon>
        <taxon>Apicomplexa</taxon>
        <taxon>Aconoidasida</taxon>
        <taxon>Piroplasmida</taxon>
        <taxon>Babesiidae</taxon>
        <taxon>Babesia</taxon>
    </lineage>
</organism>
<reference evidence="2" key="1">
    <citation type="submission" date="2023-08" db="EMBL/GenBank/DDBJ databases">
        <title>Draft sequence of the Babesia gibsoni genome.</title>
        <authorList>
            <person name="Yamagishi J.Y."/>
            <person name="Xuan X.X."/>
        </authorList>
    </citation>
    <scope>NUCLEOTIDE SEQUENCE</scope>
    <source>
        <strain evidence="2">Azabu</strain>
    </source>
</reference>
<dbReference type="AlphaFoldDB" id="A0AAD8PFS4"/>
<feature type="region of interest" description="Disordered" evidence="1">
    <location>
        <begin position="462"/>
        <end position="486"/>
    </location>
</feature>
<dbReference type="EMBL" id="JAVEPI010000001">
    <property type="protein sequence ID" value="KAK1444645.1"/>
    <property type="molecule type" value="Genomic_DNA"/>
</dbReference>
<evidence type="ECO:0000313" key="2">
    <source>
        <dbReference type="EMBL" id="KAK1444645.1"/>
    </source>
</evidence>
<evidence type="ECO:0000256" key="1">
    <source>
        <dbReference type="SAM" id="MobiDB-lite"/>
    </source>
</evidence>
<name>A0AAD8PFS4_BABGI</name>
<accession>A0AAD8PFS4</accession>
<keyword evidence="3" id="KW-1185">Reference proteome</keyword>
<proteinExistence type="predicted"/>
<evidence type="ECO:0000313" key="3">
    <source>
        <dbReference type="Proteomes" id="UP001230268"/>
    </source>
</evidence>
<comment type="caution">
    <text evidence="2">The sequence shown here is derived from an EMBL/GenBank/DDBJ whole genome shotgun (WGS) entry which is preliminary data.</text>
</comment>
<sequence length="486" mass="55009">MEALNEPNRVNYFHGKSKTSVIFTPSSVSPVGISPKVAQKTPGTVATFKDFRVLRTTGFNNEKLADAMVDHKGGTGMGDSKLRYAKLVPLFPHRENTSPSLHKYKMYDEKDLTALLKGRVKRVCNFFQNEIVKKEHAEALKAIIAKNKAQAKQKTREYDTPFTTAAPQAVPNADIKGMINHNEKVAIELTDLARYFCGYRLNSHMPLSHEDSTRYLDKEGVSYNNVLMMMVSNIPELPTRQIFNWKSAMKQMCSGNSDTETQHLEMLDKEDTFRIYIPLPFKPSMKDFLRNCGFVIDENCMPVMDNDDVMQYDAVHFYVFPPFGKQEEPQEAKVDIKTGTIEPQTSQDPESVMVYDICMTKVPTDPDHAADGDDDFEKAISSDTTYFPDPEELGVDKFTEDIFSFLDPENLYTVIGYLRKLMPEECEGMDLDLVELPSQMYEKNAENFAWFLNQMDNLDSGTSGRGGSVADDVIGDTEELPMPNPE</sequence>
<gene>
    <name evidence="2" type="ORF">BgAZ_105510</name>
</gene>
<dbReference type="Proteomes" id="UP001230268">
    <property type="component" value="Unassembled WGS sequence"/>
</dbReference>